<dbReference type="InterPro" id="IPR011707">
    <property type="entry name" value="Cu-oxidase-like_N"/>
</dbReference>
<reference evidence="8" key="1">
    <citation type="submission" date="2017-08" db="EMBL/GenBank/DDBJ databases">
        <authorList>
            <person name="Varghese N."/>
            <person name="Submissions S."/>
        </authorList>
    </citation>
    <scope>NUCLEOTIDE SEQUENCE [LARGE SCALE GENOMIC DNA]</scope>
    <source>
        <strain evidence="8">JC22</strain>
    </source>
</reference>
<dbReference type="PANTHER" id="PTHR48267">
    <property type="entry name" value="CUPREDOXIN SUPERFAMILY PROTEIN"/>
    <property type="match status" value="1"/>
</dbReference>
<dbReference type="CDD" id="cd13890">
    <property type="entry name" value="CuRO_3_CueO_FtsP"/>
    <property type="match status" value="1"/>
</dbReference>
<dbReference type="CDD" id="cd13867">
    <property type="entry name" value="CuRO_2_CueO_FtsP"/>
    <property type="match status" value="1"/>
</dbReference>
<dbReference type="GO" id="GO:0016491">
    <property type="term" value="F:oxidoreductase activity"/>
    <property type="evidence" value="ECO:0007669"/>
    <property type="project" value="UniProtKB-KW"/>
</dbReference>
<keyword evidence="3" id="KW-0560">Oxidoreductase</keyword>
<evidence type="ECO:0000256" key="1">
    <source>
        <dbReference type="ARBA" id="ARBA00010609"/>
    </source>
</evidence>
<evidence type="ECO:0000259" key="6">
    <source>
        <dbReference type="Pfam" id="PF07732"/>
    </source>
</evidence>
<dbReference type="Pfam" id="PF07732">
    <property type="entry name" value="Cu-oxidase_3"/>
    <property type="match status" value="1"/>
</dbReference>
<evidence type="ECO:0000313" key="7">
    <source>
        <dbReference type="EMBL" id="SOC21853.1"/>
    </source>
</evidence>
<dbReference type="GO" id="GO:0005507">
    <property type="term" value="F:copper ion binding"/>
    <property type="evidence" value="ECO:0007669"/>
    <property type="project" value="InterPro"/>
</dbReference>
<dbReference type="EMBL" id="OBMQ01000013">
    <property type="protein sequence ID" value="SOC21853.1"/>
    <property type="molecule type" value="Genomic_DNA"/>
</dbReference>
<feature type="domain" description="Plastocyanin-like" evidence="6">
    <location>
        <begin position="107"/>
        <end position="216"/>
    </location>
</feature>
<dbReference type="SUPFAM" id="SSF49503">
    <property type="entry name" value="Cupredoxins"/>
    <property type="match status" value="3"/>
</dbReference>
<dbReference type="InterPro" id="IPR001117">
    <property type="entry name" value="Cu-oxidase_2nd"/>
</dbReference>
<dbReference type="InterPro" id="IPR008972">
    <property type="entry name" value="Cupredoxin"/>
</dbReference>
<evidence type="ECO:0000256" key="2">
    <source>
        <dbReference type="ARBA" id="ARBA00022723"/>
    </source>
</evidence>
<dbReference type="CDD" id="cd04232">
    <property type="entry name" value="CuRO_1_CueO_FtsP"/>
    <property type="match status" value="1"/>
</dbReference>
<dbReference type="InterPro" id="IPR011706">
    <property type="entry name" value="Cu-oxidase_C"/>
</dbReference>
<dbReference type="InterPro" id="IPR045087">
    <property type="entry name" value="Cu-oxidase_fam"/>
</dbReference>
<dbReference type="OrthoDB" id="9757546at2"/>
<dbReference type="RefSeq" id="WP_097074692.1">
    <property type="nucleotide sequence ID" value="NZ_OBMQ01000013.1"/>
</dbReference>
<keyword evidence="8" id="KW-1185">Reference proteome</keyword>
<organism evidence="7 8">
    <name type="scientific">Ureibacillus xyleni</name>
    <dbReference type="NCBI Taxonomy" id="614648"/>
    <lineage>
        <taxon>Bacteria</taxon>
        <taxon>Bacillati</taxon>
        <taxon>Bacillota</taxon>
        <taxon>Bacilli</taxon>
        <taxon>Bacillales</taxon>
        <taxon>Caryophanaceae</taxon>
        <taxon>Ureibacillus</taxon>
    </lineage>
</organism>
<dbReference type="PANTHER" id="PTHR48267:SF1">
    <property type="entry name" value="BILIRUBIN OXIDASE"/>
    <property type="match status" value="1"/>
</dbReference>
<dbReference type="Gene3D" id="2.60.40.420">
    <property type="entry name" value="Cupredoxins - blue copper proteins"/>
    <property type="match status" value="3"/>
</dbReference>
<dbReference type="Pfam" id="PF00394">
    <property type="entry name" value="Cu-oxidase"/>
    <property type="match status" value="1"/>
</dbReference>
<dbReference type="Pfam" id="PF07731">
    <property type="entry name" value="Cu-oxidase_2"/>
    <property type="match status" value="1"/>
</dbReference>
<accession>A0A285TJ88</accession>
<feature type="domain" description="Plastocyanin-like" evidence="5">
    <location>
        <begin position="389"/>
        <end position="506"/>
    </location>
</feature>
<dbReference type="PROSITE" id="PS51257">
    <property type="entry name" value="PROKAR_LIPOPROTEIN"/>
    <property type="match status" value="1"/>
</dbReference>
<protein>
    <submittedName>
        <fullName evidence="7">FtsP/CotA-like multicopper oxidase with cupredoxin domain</fullName>
    </submittedName>
</protein>
<evidence type="ECO:0000259" key="5">
    <source>
        <dbReference type="Pfam" id="PF07731"/>
    </source>
</evidence>
<proteinExistence type="inferred from homology"/>
<dbReference type="AlphaFoldDB" id="A0A285TJ88"/>
<dbReference type="PROSITE" id="PS00080">
    <property type="entry name" value="MULTICOPPER_OXIDASE2"/>
    <property type="match status" value="1"/>
</dbReference>
<gene>
    <name evidence="7" type="ORF">SAMN05880501_11376</name>
</gene>
<comment type="similarity">
    <text evidence="1">Belongs to the multicopper oxidase family.</text>
</comment>
<sequence length="509" mass="56437">MKSKLLITTLLVGTVIIGGCSASSSESDKNETMDHSNMTDEEMANMEGMDHSNMTEEEMANMDNGHASHTNPLPLNNSTGENELALPPLLEPKDGIVDIIAQQGSTEIFKGIQTKTYGYNGSFLGPVIKITEGEKVTFRTKNDLSEPTTFHWHGVEIPGEGDGGPHQILKPGESEDVKFTVSQGASTLWFHPHPVGATAEQVYKGLAGFIYVEDENSKKLGLPSQYGENDFPIVFQDRQFTEEKQFDYQAALNEDGTIGDTLLVNGTLNPKLTVGKEKVRLRLLNGANARNYTFKLNKGDTFQQIATDGGFLNKPTTLREITLTPGERAEIIVDFSKFDSKSNIALVNEVDTILLPFEIDEQKANSTKISKSLNDFAVTDEERNLPVTKKLELFGMGKIVTINGKQFDMNRIDFTQKQGETEIWEIYNKPDMMGGMTHPFHIHGTQFKVVSIDGEEPPASLQGWKDTVSIEPDQTVKLAVKFPNKGIYMFHCHILEHEENGMMGQVEAI</sequence>
<dbReference type="Proteomes" id="UP000219636">
    <property type="component" value="Unassembled WGS sequence"/>
</dbReference>
<evidence type="ECO:0000256" key="3">
    <source>
        <dbReference type="ARBA" id="ARBA00023002"/>
    </source>
</evidence>
<evidence type="ECO:0000259" key="4">
    <source>
        <dbReference type="Pfam" id="PF00394"/>
    </source>
</evidence>
<name>A0A285TJ88_9BACL</name>
<dbReference type="InterPro" id="IPR002355">
    <property type="entry name" value="Cu_oxidase_Cu_BS"/>
</dbReference>
<evidence type="ECO:0000313" key="8">
    <source>
        <dbReference type="Proteomes" id="UP000219636"/>
    </source>
</evidence>
<feature type="domain" description="Plastocyanin-like" evidence="4">
    <location>
        <begin position="251"/>
        <end position="337"/>
    </location>
</feature>
<keyword evidence="2" id="KW-0479">Metal-binding</keyword>